<dbReference type="Ensembl" id="ENSOSIT00000007113.1">
    <property type="protein sequence ID" value="ENSOSIP00000006650.1"/>
    <property type="gene ID" value="ENSOSIG00000004492.1"/>
</dbReference>
<evidence type="ECO:0000256" key="1">
    <source>
        <dbReference type="SAM" id="Phobius"/>
    </source>
</evidence>
<dbReference type="GeneTree" id="ENSGT01150000288145"/>
<feature type="transmembrane region" description="Helical" evidence="1">
    <location>
        <begin position="24"/>
        <end position="45"/>
    </location>
</feature>
<accession>A0A8C7X2B1</accession>
<protein>
    <submittedName>
        <fullName evidence="2">Uncharacterized protein</fullName>
    </submittedName>
</protein>
<dbReference type="AlphaFoldDB" id="A0A8C7X2B1"/>
<reference evidence="2" key="1">
    <citation type="submission" date="2025-08" db="UniProtKB">
        <authorList>
            <consortium name="Ensembl"/>
        </authorList>
    </citation>
    <scope>IDENTIFICATION</scope>
</reference>
<keyword evidence="1" id="KW-0812">Transmembrane</keyword>
<proteinExistence type="predicted"/>
<organism evidence="2 3">
    <name type="scientific">Oryzias sinensis</name>
    <name type="common">Chinese medaka</name>
    <dbReference type="NCBI Taxonomy" id="183150"/>
    <lineage>
        <taxon>Eukaryota</taxon>
        <taxon>Metazoa</taxon>
        <taxon>Chordata</taxon>
        <taxon>Craniata</taxon>
        <taxon>Vertebrata</taxon>
        <taxon>Euteleostomi</taxon>
        <taxon>Actinopterygii</taxon>
        <taxon>Neopterygii</taxon>
        <taxon>Teleostei</taxon>
        <taxon>Neoteleostei</taxon>
        <taxon>Acanthomorphata</taxon>
        <taxon>Ovalentaria</taxon>
        <taxon>Atherinomorphae</taxon>
        <taxon>Beloniformes</taxon>
        <taxon>Adrianichthyidae</taxon>
        <taxon>Oryziinae</taxon>
        <taxon>Oryzias</taxon>
    </lineage>
</organism>
<keyword evidence="1" id="KW-0472">Membrane</keyword>
<dbReference type="Proteomes" id="UP000694383">
    <property type="component" value="Unplaced"/>
</dbReference>
<keyword evidence="1" id="KW-1133">Transmembrane helix</keyword>
<evidence type="ECO:0000313" key="2">
    <source>
        <dbReference type="Ensembl" id="ENSOSIP00000006650.1"/>
    </source>
</evidence>
<evidence type="ECO:0000313" key="3">
    <source>
        <dbReference type="Proteomes" id="UP000694383"/>
    </source>
</evidence>
<keyword evidence="3" id="KW-1185">Reference proteome</keyword>
<name>A0A8C7X2B1_9TELE</name>
<sequence length="83" mass="9718">MIRKGRTLIDPETHTEPVGDEEPLFSNLDLFLFSLIIGLVVYYFMSRKKPEPIPEFKNASGFYFLLKPVCHWAVSQMQSFYDK</sequence>
<reference evidence="2" key="2">
    <citation type="submission" date="2025-09" db="UniProtKB">
        <authorList>
            <consortium name="Ensembl"/>
        </authorList>
    </citation>
    <scope>IDENTIFICATION</scope>
</reference>